<gene>
    <name evidence="1" type="ORF">Pmar_PMAR015936</name>
</gene>
<dbReference type="Proteomes" id="UP000007800">
    <property type="component" value="Unassembled WGS sequence"/>
</dbReference>
<dbReference type="GeneID" id="9041880"/>
<accession>C5L451</accession>
<sequence>MMILSSEDVINLLAKFNHTLVLPEEKAPEVSLIPESFCATNIDQLAYFM</sequence>
<protein>
    <submittedName>
        <fullName evidence="1">Uncharacterized protein</fullName>
    </submittedName>
</protein>
<organism evidence="2">
    <name type="scientific">Perkinsus marinus (strain ATCC 50983 / TXsc)</name>
    <dbReference type="NCBI Taxonomy" id="423536"/>
    <lineage>
        <taxon>Eukaryota</taxon>
        <taxon>Sar</taxon>
        <taxon>Alveolata</taxon>
        <taxon>Perkinsozoa</taxon>
        <taxon>Perkinsea</taxon>
        <taxon>Perkinsida</taxon>
        <taxon>Perkinsidae</taxon>
        <taxon>Perkinsus</taxon>
    </lineage>
</organism>
<dbReference type="InParanoid" id="C5L451"/>
<dbReference type="RefSeq" id="XP_002776701.1">
    <property type="nucleotide sequence ID" value="XM_002776655.1"/>
</dbReference>
<dbReference type="EMBL" id="GG678949">
    <property type="protein sequence ID" value="EER08517.1"/>
    <property type="molecule type" value="Genomic_DNA"/>
</dbReference>
<evidence type="ECO:0000313" key="1">
    <source>
        <dbReference type="EMBL" id="EER08517.1"/>
    </source>
</evidence>
<keyword evidence="2" id="KW-1185">Reference proteome</keyword>
<dbReference type="AlphaFoldDB" id="C5L451"/>
<proteinExistence type="predicted"/>
<reference evidence="1 2" key="1">
    <citation type="submission" date="2008-07" db="EMBL/GenBank/DDBJ databases">
        <authorList>
            <person name="El-Sayed N."/>
            <person name="Caler E."/>
            <person name="Inman J."/>
            <person name="Amedeo P."/>
            <person name="Hass B."/>
            <person name="Wortman J."/>
        </authorList>
    </citation>
    <scope>NUCLEOTIDE SEQUENCE [LARGE SCALE GENOMIC DNA]</scope>
    <source>
        <strain evidence="2">ATCC 50983 / TXsc</strain>
    </source>
</reference>
<name>C5L451_PERM5</name>
<evidence type="ECO:0000313" key="2">
    <source>
        <dbReference type="Proteomes" id="UP000007800"/>
    </source>
</evidence>